<feature type="transmembrane region" description="Helical" evidence="6">
    <location>
        <begin position="73"/>
        <end position="92"/>
    </location>
</feature>
<evidence type="ECO:0000313" key="9">
    <source>
        <dbReference type="Proteomes" id="UP000255417"/>
    </source>
</evidence>
<feature type="transmembrane region" description="Helical" evidence="6">
    <location>
        <begin position="126"/>
        <end position="144"/>
    </location>
</feature>
<evidence type="ECO:0000259" key="7">
    <source>
        <dbReference type="Pfam" id="PF00892"/>
    </source>
</evidence>
<dbReference type="Proteomes" id="UP000255417">
    <property type="component" value="Unassembled WGS sequence"/>
</dbReference>
<feature type="transmembrane region" description="Helical" evidence="6">
    <location>
        <begin position="188"/>
        <end position="206"/>
    </location>
</feature>
<evidence type="ECO:0000256" key="4">
    <source>
        <dbReference type="ARBA" id="ARBA00022989"/>
    </source>
</evidence>
<sequence>MKNNKKLVMAYLGLFLMTSIIGLSLMFIKIALNYTNTIDLLAHRFSIAFATIMLLWLFNIIKIPKLNKNKLKTLLLLSISYPSLFFLLQAYGMEYSSVSEAGIIFATSPIITLIFAQIFLKEKTTLLQKIGIALSVIGVLYIVLNKGNFSGNINNLQGIVLLVFSMVAFTCYIILGKRSTTKLTAIEITVWITFIACVIFNLVAFSSHLQAGKLDQFFAPFGNMDFVWSILYLGILSSVLTSFLTNYALPLIPASQMAVLNNLSPILSILSGVLLLDERLYQYHILGGVFVIIGIVMTLVFRKR</sequence>
<dbReference type="InterPro" id="IPR037185">
    <property type="entry name" value="EmrE-like"/>
</dbReference>
<evidence type="ECO:0000256" key="1">
    <source>
        <dbReference type="ARBA" id="ARBA00004651"/>
    </source>
</evidence>
<protein>
    <submittedName>
        <fullName evidence="8">Probable amino-acid metabolite efflux pump</fullName>
    </submittedName>
</protein>
<dbReference type="EMBL" id="UGTA01000001">
    <property type="protein sequence ID" value="SUB59481.1"/>
    <property type="molecule type" value="Genomic_DNA"/>
</dbReference>
<evidence type="ECO:0000256" key="3">
    <source>
        <dbReference type="ARBA" id="ARBA00022692"/>
    </source>
</evidence>
<dbReference type="OrthoDB" id="5584577at2"/>
<keyword evidence="2" id="KW-1003">Cell membrane</keyword>
<dbReference type="PANTHER" id="PTHR32322:SF18">
    <property type="entry name" value="S-ADENOSYLMETHIONINE_S-ADENOSYLHOMOCYSTEINE TRANSPORTER"/>
    <property type="match status" value="1"/>
</dbReference>
<feature type="transmembrane region" description="Helical" evidence="6">
    <location>
        <begin position="156"/>
        <end position="176"/>
    </location>
</feature>
<proteinExistence type="predicted"/>
<evidence type="ECO:0000256" key="2">
    <source>
        <dbReference type="ARBA" id="ARBA00022475"/>
    </source>
</evidence>
<reference evidence="8 9" key="1">
    <citation type="submission" date="2018-06" db="EMBL/GenBank/DDBJ databases">
        <authorList>
            <consortium name="Pathogen Informatics"/>
            <person name="Doyle S."/>
        </authorList>
    </citation>
    <scope>NUCLEOTIDE SEQUENCE [LARGE SCALE GENOMIC DNA]</scope>
    <source>
        <strain evidence="8 9">NCTC12872</strain>
    </source>
</reference>
<evidence type="ECO:0000313" key="8">
    <source>
        <dbReference type="EMBL" id="SUB59481.1"/>
    </source>
</evidence>
<feature type="domain" description="EamA" evidence="7">
    <location>
        <begin position="10"/>
        <end position="143"/>
    </location>
</feature>
<feature type="transmembrane region" description="Helical" evidence="6">
    <location>
        <begin position="40"/>
        <end position="61"/>
    </location>
</feature>
<dbReference type="SUPFAM" id="SSF103481">
    <property type="entry name" value="Multidrug resistance efflux transporter EmrE"/>
    <property type="match status" value="2"/>
</dbReference>
<dbReference type="InterPro" id="IPR050638">
    <property type="entry name" value="AA-Vitamin_Transporters"/>
</dbReference>
<feature type="transmembrane region" description="Helical" evidence="6">
    <location>
        <begin position="282"/>
        <end position="301"/>
    </location>
</feature>
<feature type="transmembrane region" description="Helical" evidence="6">
    <location>
        <begin position="226"/>
        <end position="247"/>
    </location>
</feature>
<evidence type="ECO:0000256" key="6">
    <source>
        <dbReference type="SAM" id="Phobius"/>
    </source>
</evidence>
<keyword evidence="5 6" id="KW-0472">Membrane</keyword>
<dbReference type="GO" id="GO:0005886">
    <property type="term" value="C:plasma membrane"/>
    <property type="evidence" value="ECO:0007669"/>
    <property type="project" value="UniProtKB-SubCell"/>
</dbReference>
<evidence type="ECO:0000256" key="5">
    <source>
        <dbReference type="ARBA" id="ARBA00023136"/>
    </source>
</evidence>
<dbReference type="Pfam" id="PF00892">
    <property type="entry name" value="EamA"/>
    <property type="match status" value="2"/>
</dbReference>
<keyword evidence="3 6" id="KW-0812">Transmembrane</keyword>
<dbReference type="Gene3D" id="1.10.3730.20">
    <property type="match status" value="1"/>
</dbReference>
<dbReference type="AlphaFoldDB" id="A0A379CB28"/>
<feature type="transmembrane region" description="Helical" evidence="6">
    <location>
        <begin position="7"/>
        <end position="28"/>
    </location>
</feature>
<keyword evidence="9" id="KW-1185">Reference proteome</keyword>
<keyword evidence="4 6" id="KW-1133">Transmembrane helix</keyword>
<feature type="transmembrane region" description="Helical" evidence="6">
    <location>
        <begin position="98"/>
        <end position="119"/>
    </location>
</feature>
<comment type="subcellular location">
    <subcellularLocation>
        <location evidence="1">Cell membrane</location>
        <topology evidence="1">Multi-pass membrane protein</topology>
    </subcellularLocation>
</comment>
<accession>A0A379CB28</accession>
<gene>
    <name evidence="8" type="primary">eamA</name>
    <name evidence="8" type="ORF">NCTC12872_01466</name>
</gene>
<feature type="transmembrane region" description="Helical" evidence="6">
    <location>
        <begin position="259"/>
        <end position="276"/>
    </location>
</feature>
<organism evidence="8 9">
    <name type="scientific">Phocoenobacter uteri</name>
    <dbReference type="NCBI Taxonomy" id="146806"/>
    <lineage>
        <taxon>Bacteria</taxon>
        <taxon>Pseudomonadati</taxon>
        <taxon>Pseudomonadota</taxon>
        <taxon>Gammaproteobacteria</taxon>
        <taxon>Pasteurellales</taxon>
        <taxon>Pasteurellaceae</taxon>
        <taxon>Phocoenobacter</taxon>
    </lineage>
</organism>
<feature type="domain" description="EamA" evidence="7">
    <location>
        <begin position="157"/>
        <end position="299"/>
    </location>
</feature>
<dbReference type="InterPro" id="IPR000620">
    <property type="entry name" value="EamA_dom"/>
</dbReference>
<dbReference type="RefSeq" id="WP_115315952.1">
    <property type="nucleotide sequence ID" value="NZ_LWIF01000001.1"/>
</dbReference>
<name>A0A379CB28_9PAST</name>
<dbReference type="PANTHER" id="PTHR32322">
    <property type="entry name" value="INNER MEMBRANE TRANSPORTER"/>
    <property type="match status" value="1"/>
</dbReference>